<dbReference type="Proteomes" id="UP000887159">
    <property type="component" value="Unassembled WGS sequence"/>
</dbReference>
<sequence>MLLPQEPANECGFERLLGDAVTFLLTEIFCLCTAVLARCRLRGYWREGIPNGGDTTLLVEIVPVLCGVNKLIDWIMSSVSSLPPTRLVAREKGANLSQTQPARSCGLDILIRFCFWNSRM</sequence>
<dbReference type="AlphaFoldDB" id="A0A8X7B948"/>
<keyword evidence="1" id="KW-1133">Transmembrane helix</keyword>
<keyword evidence="1" id="KW-0812">Transmembrane</keyword>
<reference evidence="2" key="1">
    <citation type="submission" date="2020-08" db="EMBL/GenBank/DDBJ databases">
        <title>Multicomponent nature underlies the extraordinary mechanical properties of spider dragline silk.</title>
        <authorList>
            <person name="Kono N."/>
            <person name="Nakamura H."/>
            <person name="Mori M."/>
            <person name="Yoshida Y."/>
            <person name="Ohtoshi R."/>
            <person name="Malay A.D."/>
            <person name="Moran D.A.P."/>
            <person name="Tomita M."/>
            <person name="Numata K."/>
            <person name="Arakawa K."/>
        </authorList>
    </citation>
    <scope>NUCLEOTIDE SEQUENCE</scope>
</reference>
<keyword evidence="1" id="KW-0472">Membrane</keyword>
<evidence type="ECO:0000313" key="3">
    <source>
        <dbReference type="Proteomes" id="UP000887159"/>
    </source>
</evidence>
<gene>
    <name evidence="2" type="ORF">TNCV_2789061</name>
</gene>
<evidence type="ECO:0000256" key="1">
    <source>
        <dbReference type="SAM" id="Phobius"/>
    </source>
</evidence>
<name>A0A8X7B948_TRICX</name>
<proteinExistence type="predicted"/>
<organism evidence="2 3">
    <name type="scientific">Trichonephila clavipes</name>
    <name type="common">Golden silk orbweaver</name>
    <name type="synonym">Nephila clavipes</name>
    <dbReference type="NCBI Taxonomy" id="2585209"/>
    <lineage>
        <taxon>Eukaryota</taxon>
        <taxon>Metazoa</taxon>
        <taxon>Ecdysozoa</taxon>
        <taxon>Arthropoda</taxon>
        <taxon>Chelicerata</taxon>
        <taxon>Arachnida</taxon>
        <taxon>Araneae</taxon>
        <taxon>Araneomorphae</taxon>
        <taxon>Entelegynae</taxon>
        <taxon>Araneoidea</taxon>
        <taxon>Nephilidae</taxon>
        <taxon>Trichonephila</taxon>
    </lineage>
</organism>
<keyword evidence="3" id="KW-1185">Reference proteome</keyword>
<protein>
    <submittedName>
        <fullName evidence="2">Uncharacterized protein</fullName>
    </submittedName>
</protein>
<dbReference type="EMBL" id="BMAU01021365">
    <property type="protein sequence ID" value="GFY23673.1"/>
    <property type="molecule type" value="Genomic_DNA"/>
</dbReference>
<evidence type="ECO:0000313" key="2">
    <source>
        <dbReference type="EMBL" id="GFY23673.1"/>
    </source>
</evidence>
<accession>A0A8X7B948</accession>
<feature type="transmembrane region" description="Helical" evidence="1">
    <location>
        <begin position="20"/>
        <end position="37"/>
    </location>
</feature>
<comment type="caution">
    <text evidence="2">The sequence shown here is derived from an EMBL/GenBank/DDBJ whole genome shotgun (WGS) entry which is preliminary data.</text>
</comment>